<evidence type="ECO:0000313" key="4">
    <source>
        <dbReference type="Proteomes" id="UP000002320"/>
    </source>
</evidence>
<keyword evidence="1" id="KW-0732">Signal</keyword>
<proteinExistence type="predicted"/>
<dbReference type="Proteomes" id="UP000002320">
    <property type="component" value="Unassembled WGS sequence"/>
</dbReference>
<reference evidence="2" key="1">
    <citation type="submission" date="2007-03" db="EMBL/GenBank/DDBJ databases">
        <title>Annotation of Culex pipiens quinquefasciatus.</title>
        <authorList>
            <consortium name="The Broad Institute Genome Sequencing Platform"/>
            <person name="Atkinson P.W."/>
            <person name="Hemingway J."/>
            <person name="Christensen B.M."/>
            <person name="Higgs S."/>
            <person name="Kodira C."/>
            <person name="Hannick L."/>
            <person name="Megy K."/>
            <person name="O'Leary S."/>
            <person name="Pearson M."/>
            <person name="Haas B.J."/>
            <person name="Mauceli E."/>
            <person name="Wortman J.R."/>
            <person name="Lee N.H."/>
            <person name="Guigo R."/>
            <person name="Stanke M."/>
            <person name="Alvarado L."/>
            <person name="Amedeo P."/>
            <person name="Antoine C.H."/>
            <person name="Arensburger P."/>
            <person name="Bidwell S.L."/>
            <person name="Crawford M."/>
            <person name="Camaro F."/>
            <person name="Devon K."/>
            <person name="Engels R."/>
            <person name="Hammond M."/>
            <person name="Howarth C."/>
            <person name="Koehrsen M."/>
            <person name="Lawson D."/>
            <person name="Montgomery P."/>
            <person name="Nene V."/>
            <person name="Nusbaum C."/>
            <person name="Puiu D."/>
            <person name="Romero-Severson J."/>
            <person name="Severson D.W."/>
            <person name="Shumway M."/>
            <person name="Sisk P."/>
            <person name="Stolte C."/>
            <person name="Zeng Q."/>
            <person name="Eisenstadt E."/>
            <person name="Fraser-Liggett C."/>
            <person name="Strausberg R."/>
            <person name="Galagan J."/>
            <person name="Birren B."/>
            <person name="Collins F.H."/>
        </authorList>
    </citation>
    <scope>NUCLEOTIDE SEQUENCE [LARGE SCALE GENOMIC DNA]</scope>
    <source>
        <strain evidence="2">JHB</strain>
    </source>
</reference>
<keyword evidence="4" id="KW-1185">Reference proteome</keyword>
<dbReference type="InParanoid" id="B0WKG2"/>
<feature type="chain" id="PRO_5014566774" evidence="1">
    <location>
        <begin position="24"/>
        <end position="121"/>
    </location>
</feature>
<dbReference type="VEuPathDB" id="VectorBase:CPIJ007668"/>
<feature type="signal peptide" evidence="1">
    <location>
        <begin position="1"/>
        <end position="23"/>
    </location>
</feature>
<dbReference type="AlphaFoldDB" id="B0WKG2"/>
<protein>
    <submittedName>
        <fullName evidence="2 3">Uncharacterized protein</fullName>
    </submittedName>
</protein>
<dbReference type="EMBL" id="DS231971">
    <property type="protein sequence ID" value="EDS29781.1"/>
    <property type="molecule type" value="Genomic_DNA"/>
</dbReference>
<sequence>MKLLACALWTLLALLPLVTLTFSEPSLEYILRTIDYLISVKPGVFSVVFYDAAGPDDSGNGIFDELMKSPRLNHVVKYAIASIHPGIRTDDLWIVSPTAYQRLHQDRTQGDDSYTWTELTT</sequence>
<dbReference type="EnsemblMetazoa" id="CPIJ007668-RA">
    <property type="protein sequence ID" value="CPIJ007668-PA"/>
    <property type="gene ID" value="CPIJ007668"/>
</dbReference>
<accession>B0WKG2</accession>
<evidence type="ECO:0000313" key="2">
    <source>
        <dbReference type="EMBL" id="EDS29781.1"/>
    </source>
</evidence>
<dbReference type="KEGG" id="cqu:CpipJ_CPIJ007668"/>
<dbReference type="HOGENOM" id="CLU_2040337_0_0_1"/>
<organism>
    <name type="scientific">Culex quinquefasciatus</name>
    <name type="common">Southern house mosquito</name>
    <name type="synonym">Culex pungens</name>
    <dbReference type="NCBI Taxonomy" id="7176"/>
    <lineage>
        <taxon>Eukaryota</taxon>
        <taxon>Metazoa</taxon>
        <taxon>Ecdysozoa</taxon>
        <taxon>Arthropoda</taxon>
        <taxon>Hexapoda</taxon>
        <taxon>Insecta</taxon>
        <taxon>Pterygota</taxon>
        <taxon>Neoptera</taxon>
        <taxon>Endopterygota</taxon>
        <taxon>Diptera</taxon>
        <taxon>Nematocera</taxon>
        <taxon>Culicoidea</taxon>
        <taxon>Culicidae</taxon>
        <taxon>Culicinae</taxon>
        <taxon>Culicini</taxon>
        <taxon>Culex</taxon>
        <taxon>Culex</taxon>
    </lineage>
</organism>
<evidence type="ECO:0000256" key="1">
    <source>
        <dbReference type="SAM" id="SignalP"/>
    </source>
</evidence>
<gene>
    <name evidence="3" type="primary">6039624</name>
    <name evidence="2" type="ORF">CpipJ_CPIJ007668</name>
</gene>
<name>B0WKG2_CULQU</name>
<reference evidence="3" key="2">
    <citation type="submission" date="2021-02" db="UniProtKB">
        <authorList>
            <consortium name="EnsemblMetazoa"/>
        </authorList>
    </citation>
    <scope>IDENTIFICATION</scope>
    <source>
        <strain evidence="3">JHB</strain>
    </source>
</reference>
<dbReference type="VEuPathDB" id="VectorBase:CQUJHB020325"/>
<evidence type="ECO:0000313" key="3">
    <source>
        <dbReference type="EnsemblMetazoa" id="CPIJ007668-PA"/>
    </source>
</evidence>